<dbReference type="Pfam" id="PF07942">
    <property type="entry name" value="CARME"/>
    <property type="match status" value="1"/>
</dbReference>
<keyword evidence="3" id="KW-0949">S-adenosyl-L-methionine</keyword>
<dbReference type="EMBL" id="LSSL01002524">
    <property type="protein sequence ID" value="OLY81363.1"/>
    <property type="molecule type" value="Genomic_DNA"/>
</dbReference>
<comment type="caution">
    <text evidence="4">The sequence shown here is derived from an EMBL/GenBank/DDBJ whole genome shotgun (WGS) entry which is preliminary data.</text>
</comment>
<keyword evidence="5" id="KW-1185">Reference proteome</keyword>
<proteinExistence type="predicted"/>
<dbReference type="InterPro" id="IPR012901">
    <property type="entry name" value="CARME"/>
</dbReference>
<dbReference type="AlphaFoldDB" id="A0A1R0GWU6"/>
<dbReference type="GO" id="GO:0008757">
    <property type="term" value="F:S-adenosylmethionine-dependent methyltransferase activity"/>
    <property type="evidence" value="ECO:0007669"/>
    <property type="project" value="InterPro"/>
</dbReference>
<dbReference type="GO" id="GO:0032259">
    <property type="term" value="P:methylation"/>
    <property type="evidence" value="ECO:0007669"/>
    <property type="project" value="UniProtKB-KW"/>
</dbReference>
<gene>
    <name evidence="4" type="ORF">AYI68_g4533</name>
</gene>
<sequence length="173" mass="19600">MESRNSDSEKHERSFDNKGYTSFASSMVLGEAATSFLFYKLYAQKVLVEDQLERIESLGIEDRLLRVDSILKQRDEEGLPPANPYSLEEMGSLLKEIAREWSSEGAEERALIYEPVKTALETHYYECGAVDSRKDVSIMVLGAGLGRLAFEIFNMGYTCQGNESSYKKKNLSR</sequence>
<evidence type="ECO:0000313" key="4">
    <source>
        <dbReference type="EMBL" id="OLY81363.1"/>
    </source>
</evidence>
<dbReference type="STRING" id="133383.A0A1R0GWU6"/>
<dbReference type="Proteomes" id="UP000187455">
    <property type="component" value="Unassembled WGS sequence"/>
</dbReference>
<dbReference type="PANTHER" id="PTHR12303">
    <property type="entry name" value="CARNOSINE N-METHYLTRANSFERASE"/>
    <property type="match status" value="1"/>
</dbReference>
<evidence type="ECO:0000256" key="1">
    <source>
        <dbReference type="ARBA" id="ARBA00022603"/>
    </source>
</evidence>
<accession>A0A1R0GWU6</accession>
<evidence type="ECO:0000313" key="5">
    <source>
        <dbReference type="Proteomes" id="UP000187455"/>
    </source>
</evidence>
<protein>
    <submittedName>
        <fullName evidence="4">UPF0586 protein</fullName>
    </submittedName>
</protein>
<evidence type="ECO:0000256" key="2">
    <source>
        <dbReference type="ARBA" id="ARBA00022679"/>
    </source>
</evidence>
<evidence type="ECO:0000256" key="3">
    <source>
        <dbReference type="ARBA" id="ARBA00022691"/>
    </source>
</evidence>
<dbReference type="PANTHER" id="PTHR12303:SF6">
    <property type="entry name" value="CARNOSINE N-METHYLTRANSFERASE"/>
    <property type="match status" value="1"/>
</dbReference>
<organism evidence="4 5">
    <name type="scientific">Smittium mucronatum</name>
    <dbReference type="NCBI Taxonomy" id="133383"/>
    <lineage>
        <taxon>Eukaryota</taxon>
        <taxon>Fungi</taxon>
        <taxon>Fungi incertae sedis</taxon>
        <taxon>Zoopagomycota</taxon>
        <taxon>Kickxellomycotina</taxon>
        <taxon>Harpellomycetes</taxon>
        <taxon>Harpellales</taxon>
        <taxon>Legeriomycetaceae</taxon>
        <taxon>Smittium</taxon>
    </lineage>
</organism>
<reference evidence="4 5" key="1">
    <citation type="journal article" date="2016" name="Mol. Biol. Evol.">
        <title>Genome-Wide Survey of Gut Fungi (Harpellales) Reveals the First Horizontally Transferred Ubiquitin Gene from a Mosquito Host.</title>
        <authorList>
            <person name="Wang Y."/>
            <person name="White M.M."/>
            <person name="Kvist S."/>
            <person name="Moncalvo J.M."/>
        </authorList>
    </citation>
    <scope>NUCLEOTIDE SEQUENCE [LARGE SCALE GENOMIC DNA]</scope>
    <source>
        <strain evidence="4 5">ALG-7-W6</strain>
    </source>
</reference>
<dbReference type="OrthoDB" id="978at2759"/>
<keyword evidence="2" id="KW-0808">Transferase</keyword>
<name>A0A1R0GWU6_9FUNG</name>
<keyword evidence="1" id="KW-0489">Methyltransferase</keyword>